<evidence type="ECO:0000256" key="3">
    <source>
        <dbReference type="RuleBase" id="RU000590"/>
    </source>
</evidence>
<dbReference type="InterPro" id="IPR000587">
    <property type="entry name" value="Creatinase_N"/>
</dbReference>
<feature type="domain" description="Creatinase N-terminal" evidence="5">
    <location>
        <begin position="8"/>
        <end position="134"/>
    </location>
</feature>
<organism evidence="6 7">
    <name type="scientific">Alicyclobacillus fastidiosus</name>
    <dbReference type="NCBI Taxonomy" id="392011"/>
    <lineage>
        <taxon>Bacteria</taxon>
        <taxon>Bacillati</taxon>
        <taxon>Bacillota</taxon>
        <taxon>Bacilli</taxon>
        <taxon>Bacillales</taxon>
        <taxon>Alicyclobacillaceae</taxon>
        <taxon>Alicyclobacillus</taxon>
    </lineage>
</organism>
<evidence type="ECO:0000259" key="5">
    <source>
        <dbReference type="Pfam" id="PF01321"/>
    </source>
</evidence>
<accession>A0ABY6ZC93</accession>
<name>A0ABY6ZC93_9BACL</name>
<evidence type="ECO:0000256" key="2">
    <source>
        <dbReference type="ARBA" id="ARBA00022801"/>
    </source>
</evidence>
<keyword evidence="1 3" id="KW-0479">Metal-binding</keyword>
<dbReference type="SUPFAM" id="SSF53092">
    <property type="entry name" value="Creatinase/prolidase N-terminal domain"/>
    <property type="match status" value="1"/>
</dbReference>
<sequence>MKDYLENRVQRMQGILGDLGVDAVVATSSANFFYFTETWINPHERLLAYVIRKDGDPVILAPKMHREDLANAATETLFWEDGQDAISLLATCLPEHGTLSIDNLWPSQNLISLMKSSPKLNFINSVSTLGRLRLLKDERERTLLREAGKAADTVMAQIVTKIRPGMSELEVVEELNQLWKKVGAREPSFHPIVGAGANGAMPHHQSDETVIRSGNILVIDMGGITNHYCSDMTRTCAVGEASQQAREVYDIVRRAQQAGVTAVKAGIPIGEVDQVTRAVIEDAGYGEYFVHRTGHGLGIEVHEEPFVFGDNSQTIEPGMVFSIEPGIYLPGQFGVRIEDIVFATETSCESLNNFTKELLIV</sequence>
<evidence type="ECO:0000313" key="6">
    <source>
        <dbReference type="EMBL" id="WAH39725.1"/>
    </source>
</evidence>
<dbReference type="PANTHER" id="PTHR46112">
    <property type="entry name" value="AMINOPEPTIDASE"/>
    <property type="match status" value="1"/>
</dbReference>
<evidence type="ECO:0000313" key="7">
    <source>
        <dbReference type="Proteomes" id="UP001164761"/>
    </source>
</evidence>
<dbReference type="Proteomes" id="UP001164761">
    <property type="component" value="Chromosome"/>
</dbReference>
<proteinExistence type="inferred from homology"/>
<gene>
    <name evidence="6" type="ORF">NZD89_15015</name>
</gene>
<dbReference type="PANTHER" id="PTHR46112:SF3">
    <property type="entry name" value="AMINOPEPTIDASE YPDF"/>
    <property type="match status" value="1"/>
</dbReference>
<dbReference type="InterPro" id="IPR001131">
    <property type="entry name" value="Peptidase_M24B_aminopep-P_CS"/>
</dbReference>
<dbReference type="SUPFAM" id="SSF55920">
    <property type="entry name" value="Creatinase/aminopeptidase"/>
    <property type="match status" value="1"/>
</dbReference>
<dbReference type="RefSeq" id="WP_268003622.1">
    <property type="nucleotide sequence ID" value="NZ_CP104067.1"/>
</dbReference>
<reference evidence="6" key="1">
    <citation type="submission" date="2022-08" db="EMBL/GenBank/DDBJ databases">
        <title>Alicyclobacillus fastidiosus DSM 17978, complete genome.</title>
        <authorList>
            <person name="Wang Q."/>
            <person name="Cai R."/>
            <person name="Wang Z."/>
        </authorList>
    </citation>
    <scope>NUCLEOTIDE SEQUENCE</scope>
    <source>
        <strain evidence="6">DSM 17978</strain>
    </source>
</reference>
<dbReference type="Gene3D" id="3.40.350.10">
    <property type="entry name" value="Creatinase/prolidase N-terminal domain"/>
    <property type="match status" value="1"/>
</dbReference>
<evidence type="ECO:0000259" key="4">
    <source>
        <dbReference type="Pfam" id="PF00557"/>
    </source>
</evidence>
<evidence type="ECO:0000256" key="1">
    <source>
        <dbReference type="ARBA" id="ARBA00022723"/>
    </source>
</evidence>
<dbReference type="Gene3D" id="3.90.230.10">
    <property type="entry name" value="Creatinase/methionine aminopeptidase superfamily"/>
    <property type="match status" value="1"/>
</dbReference>
<feature type="domain" description="Peptidase M24" evidence="4">
    <location>
        <begin position="143"/>
        <end position="345"/>
    </location>
</feature>
<dbReference type="Pfam" id="PF01321">
    <property type="entry name" value="Creatinase_N"/>
    <property type="match status" value="1"/>
</dbReference>
<dbReference type="Pfam" id="PF00557">
    <property type="entry name" value="Peptidase_M24"/>
    <property type="match status" value="1"/>
</dbReference>
<comment type="similarity">
    <text evidence="3">Belongs to the peptidase M24B family.</text>
</comment>
<dbReference type="EMBL" id="CP104067">
    <property type="protein sequence ID" value="WAH39725.1"/>
    <property type="molecule type" value="Genomic_DNA"/>
</dbReference>
<keyword evidence="2" id="KW-0378">Hydrolase</keyword>
<dbReference type="CDD" id="cd01092">
    <property type="entry name" value="APP-like"/>
    <property type="match status" value="1"/>
</dbReference>
<dbReference type="InterPro" id="IPR036005">
    <property type="entry name" value="Creatinase/aminopeptidase-like"/>
</dbReference>
<dbReference type="InterPro" id="IPR000994">
    <property type="entry name" value="Pept_M24"/>
</dbReference>
<protein>
    <submittedName>
        <fullName evidence="6">Xaa-Pro peptidase family protein</fullName>
    </submittedName>
</protein>
<dbReference type="PROSITE" id="PS00491">
    <property type="entry name" value="PROLINE_PEPTIDASE"/>
    <property type="match status" value="1"/>
</dbReference>
<keyword evidence="7" id="KW-1185">Reference proteome</keyword>
<dbReference type="InterPro" id="IPR050659">
    <property type="entry name" value="Peptidase_M24B"/>
</dbReference>
<dbReference type="InterPro" id="IPR029149">
    <property type="entry name" value="Creatin/AminoP/Spt16_N"/>
</dbReference>